<dbReference type="EMBL" id="JARKHS020035067">
    <property type="protein sequence ID" value="KAK8757586.1"/>
    <property type="molecule type" value="Genomic_DNA"/>
</dbReference>
<sequence length="98" mass="10574">MDDGSWKGENRPRDEDVVLGAEDGRWKSHDVALPALVASTVSGALHLWLLRPPAVVRRSAVAAAGAFVGALLVGCFVNIRRDARAKSEHPVFSVPFRT</sequence>
<reference evidence="2 3" key="1">
    <citation type="journal article" date="2023" name="Arcadia Sci">
        <title>De novo assembly of a long-read Amblyomma americanum tick genome.</title>
        <authorList>
            <person name="Chou S."/>
            <person name="Poskanzer K.E."/>
            <person name="Rollins M."/>
            <person name="Thuy-Boun P.S."/>
        </authorList>
    </citation>
    <scope>NUCLEOTIDE SEQUENCE [LARGE SCALE GENOMIC DNA]</scope>
    <source>
        <strain evidence="2">F_SG_1</strain>
        <tissue evidence="2">Salivary glands</tissue>
    </source>
</reference>
<keyword evidence="3" id="KW-1185">Reference proteome</keyword>
<gene>
    <name evidence="2" type="ORF">V5799_004782</name>
</gene>
<protein>
    <submittedName>
        <fullName evidence="2">Uncharacterized protein</fullName>
    </submittedName>
</protein>
<evidence type="ECO:0000313" key="3">
    <source>
        <dbReference type="Proteomes" id="UP001321473"/>
    </source>
</evidence>
<evidence type="ECO:0000256" key="1">
    <source>
        <dbReference type="SAM" id="Phobius"/>
    </source>
</evidence>
<keyword evidence="1" id="KW-0472">Membrane</keyword>
<feature type="transmembrane region" description="Helical" evidence="1">
    <location>
        <begin position="31"/>
        <end position="49"/>
    </location>
</feature>
<name>A0AAQ4D546_AMBAM</name>
<keyword evidence="1" id="KW-0812">Transmembrane</keyword>
<evidence type="ECO:0000313" key="2">
    <source>
        <dbReference type="EMBL" id="KAK8757586.1"/>
    </source>
</evidence>
<feature type="transmembrane region" description="Helical" evidence="1">
    <location>
        <begin position="61"/>
        <end position="79"/>
    </location>
</feature>
<proteinExistence type="predicted"/>
<dbReference type="Proteomes" id="UP001321473">
    <property type="component" value="Unassembled WGS sequence"/>
</dbReference>
<accession>A0AAQ4D546</accession>
<keyword evidence="1" id="KW-1133">Transmembrane helix</keyword>
<organism evidence="2 3">
    <name type="scientific">Amblyomma americanum</name>
    <name type="common">Lone star tick</name>
    <dbReference type="NCBI Taxonomy" id="6943"/>
    <lineage>
        <taxon>Eukaryota</taxon>
        <taxon>Metazoa</taxon>
        <taxon>Ecdysozoa</taxon>
        <taxon>Arthropoda</taxon>
        <taxon>Chelicerata</taxon>
        <taxon>Arachnida</taxon>
        <taxon>Acari</taxon>
        <taxon>Parasitiformes</taxon>
        <taxon>Ixodida</taxon>
        <taxon>Ixodoidea</taxon>
        <taxon>Ixodidae</taxon>
        <taxon>Amblyomminae</taxon>
        <taxon>Amblyomma</taxon>
    </lineage>
</organism>
<dbReference type="AlphaFoldDB" id="A0AAQ4D546"/>
<comment type="caution">
    <text evidence="2">The sequence shown here is derived from an EMBL/GenBank/DDBJ whole genome shotgun (WGS) entry which is preliminary data.</text>
</comment>